<feature type="transmembrane region" description="Helical" evidence="1">
    <location>
        <begin position="137"/>
        <end position="155"/>
    </location>
</feature>
<sequence length="166" mass="19251">MKNDFRLKYPLWMMAFIVLLAIIAYSLDSPVVEYVNNSNETSMEMTIEPAKGIVLLVSLVLYFTLLAIFLLQLKKYNRQNPTQKISAISIRPPEYLEQDEGMTYITRKAVQKVYTYITWALPILATIAIILPLSKLYIIYGILAVALGQYLIFYFEIRKHVKEETE</sequence>
<dbReference type="AlphaFoldDB" id="A0A365KLV4"/>
<comment type="caution">
    <text evidence="2">The sequence shown here is derived from an EMBL/GenBank/DDBJ whole genome shotgun (WGS) entry which is preliminary data.</text>
</comment>
<feature type="transmembrane region" description="Helical" evidence="1">
    <location>
        <begin position="52"/>
        <end position="71"/>
    </location>
</feature>
<dbReference type="RefSeq" id="WP_112224680.1">
    <property type="nucleotide sequence ID" value="NZ_CP047673.1"/>
</dbReference>
<keyword evidence="1" id="KW-0472">Membrane</keyword>
<dbReference type="Proteomes" id="UP000251002">
    <property type="component" value="Unassembled WGS sequence"/>
</dbReference>
<reference evidence="2 3" key="1">
    <citation type="submission" date="2018-06" db="EMBL/GenBank/DDBJ databases">
        <title>The draft genome sequences of strains SCU63 and S1.</title>
        <authorList>
            <person name="Gan L."/>
        </authorList>
    </citation>
    <scope>NUCLEOTIDE SEQUENCE [LARGE SCALE GENOMIC DNA]</scope>
    <source>
        <strain evidence="2 3">SCU63</strain>
    </source>
</reference>
<feature type="transmembrane region" description="Helical" evidence="1">
    <location>
        <begin position="12"/>
        <end position="32"/>
    </location>
</feature>
<protein>
    <submittedName>
        <fullName evidence="2">Uncharacterized protein</fullName>
    </submittedName>
</protein>
<evidence type="ECO:0000256" key="1">
    <source>
        <dbReference type="SAM" id="Phobius"/>
    </source>
</evidence>
<evidence type="ECO:0000313" key="2">
    <source>
        <dbReference type="EMBL" id="RAZ74117.1"/>
    </source>
</evidence>
<name>A0A365KLV4_9BACL</name>
<organism evidence="2 3">
    <name type="scientific">Planococcus halotolerans</name>
    <dbReference type="NCBI Taxonomy" id="2233542"/>
    <lineage>
        <taxon>Bacteria</taxon>
        <taxon>Bacillati</taxon>
        <taxon>Bacillota</taxon>
        <taxon>Bacilli</taxon>
        <taxon>Bacillales</taxon>
        <taxon>Caryophanaceae</taxon>
        <taxon>Planococcus</taxon>
    </lineage>
</organism>
<dbReference type="EMBL" id="QLZR01000008">
    <property type="protein sequence ID" value="RAZ74117.1"/>
    <property type="molecule type" value="Genomic_DNA"/>
</dbReference>
<feature type="transmembrane region" description="Helical" evidence="1">
    <location>
        <begin position="113"/>
        <end position="131"/>
    </location>
</feature>
<keyword evidence="3" id="KW-1185">Reference proteome</keyword>
<gene>
    <name evidence="2" type="ORF">DP120_16180</name>
</gene>
<keyword evidence="1" id="KW-0812">Transmembrane</keyword>
<proteinExistence type="predicted"/>
<accession>A0A365KLV4</accession>
<keyword evidence="1" id="KW-1133">Transmembrane helix</keyword>
<evidence type="ECO:0000313" key="3">
    <source>
        <dbReference type="Proteomes" id="UP000251002"/>
    </source>
</evidence>